<dbReference type="OrthoDB" id="5956919at2"/>
<dbReference type="GO" id="GO:0031992">
    <property type="term" value="F:energy transducer activity"/>
    <property type="evidence" value="ECO:0007669"/>
    <property type="project" value="InterPro"/>
</dbReference>
<comment type="caution">
    <text evidence="12">The sequence shown here is derived from an EMBL/GenBank/DDBJ whole genome shotgun (WGS) entry which is preliminary data.</text>
</comment>
<comment type="similarity">
    <text evidence="2 10">Belongs to the TonB family.</text>
</comment>
<evidence type="ECO:0000256" key="8">
    <source>
        <dbReference type="ARBA" id="ARBA00022989"/>
    </source>
</evidence>
<dbReference type="RefSeq" id="WP_006994532.1">
    <property type="nucleotide sequence ID" value="NZ_BAEP01000075.1"/>
</dbReference>
<dbReference type="GO" id="GO:0015891">
    <property type="term" value="P:siderophore transport"/>
    <property type="evidence" value="ECO:0007669"/>
    <property type="project" value="InterPro"/>
</dbReference>
<evidence type="ECO:0000259" key="11">
    <source>
        <dbReference type="PROSITE" id="PS52015"/>
    </source>
</evidence>
<evidence type="ECO:0000256" key="2">
    <source>
        <dbReference type="ARBA" id="ARBA00006555"/>
    </source>
</evidence>
<dbReference type="PANTHER" id="PTHR33446">
    <property type="entry name" value="PROTEIN TONB-RELATED"/>
    <property type="match status" value="1"/>
</dbReference>
<dbReference type="GO" id="GO:0055085">
    <property type="term" value="P:transmembrane transport"/>
    <property type="evidence" value="ECO:0007669"/>
    <property type="project" value="InterPro"/>
</dbReference>
<protein>
    <recommendedName>
        <fullName evidence="10">Protein TonB</fullName>
    </recommendedName>
</protein>
<evidence type="ECO:0000256" key="7">
    <source>
        <dbReference type="ARBA" id="ARBA00022927"/>
    </source>
</evidence>
<keyword evidence="8" id="KW-1133">Transmembrane helix</keyword>
<evidence type="ECO:0000313" key="12">
    <source>
        <dbReference type="EMBL" id="GAC26381.1"/>
    </source>
</evidence>
<dbReference type="GO" id="GO:0005886">
    <property type="term" value="C:plasma membrane"/>
    <property type="evidence" value="ECO:0007669"/>
    <property type="project" value="UniProtKB-SubCell"/>
</dbReference>
<sequence length="364" mass="40831">MNFSGKFFLLGTASLITCYAIGETLPQVQKTTINEPSTVLLESAKLPEPIKRVEPKYPVSMARKGAEGWVQLNFVVGTDGSVNDIVVVDSTGMKAFEKAAVKAMKNWQYSPAFIDGKPIEQCHNKVQMDFRLDGGEIGVRRNFKRKYESVRGALSSNDIALAGELSDNMKDKGLLNSIEFTFYSLLRADLAKAQNDDVSELKHVEHILNTDRKGEYLGSEAHRLLLNRMFVLQINQSQYLDALDTFQRVETQENNDENIAMLKPYVTQILNVLKSDQVIAIPGKVKQDGDWWHALSRRAFSLRDVNGTLNTVELRCHNKSELYTATTDSTWNIPASWGRCSVRVVGDTDSQFTLLEIPTTSEQS</sequence>
<proteinExistence type="inferred from homology"/>
<evidence type="ECO:0000313" key="13">
    <source>
        <dbReference type="Proteomes" id="UP000006263"/>
    </source>
</evidence>
<dbReference type="eggNOG" id="COG0810">
    <property type="taxonomic scope" value="Bacteria"/>
</dbReference>
<evidence type="ECO:0000256" key="3">
    <source>
        <dbReference type="ARBA" id="ARBA00022448"/>
    </source>
</evidence>
<organism evidence="12 13">
    <name type="scientific">Paraglaciecola mesophila KMM 241</name>
    <dbReference type="NCBI Taxonomy" id="1128912"/>
    <lineage>
        <taxon>Bacteria</taxon>
        <taxon>Pseudomonadati</taxon>
        <taxon>Pseudomonadota</taxon>
        <taxon>Gammaproteobacteria</taxon>
        <taxon>Alteromonadales</taxon>
        <taxon>Alteromonadaceae</taxon>
        <taxon>Paraglaciecola</taxon>
    </lineage>
</organism>
<dbReference type="Gene3D" id="3.30.1150.10">
    <property type="match status" value="1"/>
</dbReference>
<dbReference type="GO" id="GO:0015031">
    <property type="term" value="P:protein transport"/>
    <property type="evidence" value="ECO:0007669"/>
    <property type="project" value="UniProtKB-UniRule"/>
</dbReference>
<evidence type="ECO:0000256" key="6">
    <source>
        <dbReference type="ARBA" id="ARBA00022692"/>
    </source>
</evidence>
<evidence type="ECO:0000256" key="5">
    <source>
        <dbReference type="ARBA" id="ARBA00022519"/>
    </source>
</evidence>
<dbReference type="NCBIfam" id="TIGR01352">
    <property type="entry name" value="tonB_Cterm"/>
    <property type="match status" value="1"/>
</dbReference>
<keyword evidence="10" id="KW-0735">Signal-anchor</keyword>
<dbReference type="GO" id="GO:0030288">
    <property type="term" value="C:outer membrane-bounded periplasmic space"/>
    <property type="evidence" value="ECO:0007669"/>
    <property type="project" value="InterPro"/>
</dbReference>
<dbReference type="PRINTS" id="PR01374">
    <property type="entry name" value="TONBPROTEIN"/>
</dbReference>
<keyword evidence="4 10" id="KW-1003">Cell membrane</keyword>
<dbReference type="InterPro" id="IPR051045">
    <property type="entry name" value="TonB-dependent_transducer"/>
</dbReference>
<keyword evidence="6" id="KW-0812">Transmembrane</keyword>
<keyword evidence="3 10" id="KW-0813">Transport</keyword>
<dbReference type="SUPFAM" id="SSF74653">
    <property type="entry name" value="TolA/TonB C-terminal domain"/>
    <property type="match status" value="1"/>
</dbReference>
<evidence type="ECO:0000256" key="10">
    <source>
        <dbReference type="RuleBase" id="RU362123"/>
    </source>
</evidence>
<dbReference type="Pfam" id="PF03544">
    <property type="entry name" value="TonB_C"/>
    <property type="match status" value="1"/>
</dbReference>
<comment type="function">
    <text evidence="10">Interacts with outer membrane receptor proteins that carry out high-affinity binding and energy dependent uptake into the periplasmic space of specific substrates. It could act to transduce energy from the cytoplasmic membrane to specific energy-requiring processes in the outer membrane, resulting in the release into the periplasm of ligands bound by these outer membrane proteins.</text>
</comment>
<dbReference type="AlphaFoldDB" id="K6YQY8"/>
<keyword evidence="7 10" id="KW-0653">Protein transport</keyword>
<gene>
    <name evidence="12" type="ORF">GMES_4108</name>
</gene>
<accession>K6YQY8</accession>
<reference evidence="12 13" key="1">
    <citation type="journal article" date="2017" name="Antonie Van Leeuwenhoek">
        <title>Rhizobium rhizosphaerae sp. nov., a novel species isolated from rice rhizosphere.</title>
        <authorList>
            <person name="Zhao J.J."/>
            <person name="Zhang J."/>
            <person name="Zhang R.J."/>
            <person name="Zhang C.W."/>
            <person name="Yin H.Q."/>
            <person name="Zhang X.X."/>
        </authorList>
    </citation>
    <scope>NUCLEOTIDE SEQUENCE [LARGE SCALE GENOMIC DNA]</scope>
    <source>
        <strain evidence="12 13">KMM 241</strain>
    </source>
</reference>
<evidence type="ECO:0000256" key="1">
    <source>
        <dbReference type="ARBA" id="ARBA00004383"/>
    </source>
</evidence>
<feature type="domain" description="TonB C-terminal" evidence="11">
    <location>
        <begin position="42"/>
        <end position="139"/>
    </location>
</feature>
<dbReference type="PROSITE" id="PS52015">
    <property type="entry name" value="TONB_CTD"/>
    <property type="match status" value="1"/>
</dbReference>
<name>K6YQY8_9ALTE</name>
<keyword evidence="9" id="KW-0472">Membrane</keyword>
<dbReference type="InterPro" id="IPR003538">
    <property type="entry name" value="TonB"/>
</dbReference>
<dbReference type="InterPro" id="IPR037682">
    <property type="entry name" value="TonB_C"/>
</dbReference>
<dbReference type="PANTHER" id="PTHR33446:SF14">
    <property type="entry name" value="PROTEIN TONB"/>
    <property type="match status" value="1"/>
</dbReference>
<evidence type="ECO:0000256" key="9">
    <source>
        <dbReference type="ARBA" id="ARBA00023136"/>
    </source>
</evidence>
<keyword evidence="5 10" id="KW-0997">Cell inner membrane</keyword>
<comment type="subcellular location">
    <subcellularLocation>
        <location evidence="1 10">Cell inner membrane</location>
        <topology evidence="1 10">Single-pass membrane protein</topology>
        <orientation evidence="1 10">Periplasmic side</orientation>
    </subcellularLocation>
</comment>
<dbReference type="InterPro" id="IPR006260">
    <property type="entry name" value="TonB/TolA_C"/>
</dbReference>
<dbReference type="Proteomes" id="UP000006263">
    <property type="component" value="Unassembled WGS sequence"/>
</dbReference>
<dbReference type="EMBL" id="BAEP01000075">
    <property type="protein sequence ID" value="GAC26381.1"/>
    <property type="molecule type" value="Genomic_DNA"/>
</dbReference>
<evidence type="ECO:0000256" key="4">
    <source>
        <dbReference type="ARBA" id="ARBA00022475"/>
    </source>
</evidence>